<dbReference type="SUPFAM" id="SSF51182">
    <property type="entry name" value="RmlC-like cupins"/>
    <property type="match status" value="1"/>
</dbReference>
<dbReference type="Gene3D" id="2.60.120.10">
    <property type="entry name" value="Jelly Rolls"/>
    <property type="match status" value="1"/>
</dbReference>
<dbReference type="EMBL" id="RRCN01000001">
    <property type="protein sequence ID" value="RRJ64988.1"/>
    <property type="molecule type" value="Genomic_DNA"/>
</dbReference>
<gene>
    <name evidence="2" type="ORF">EHV15_20235</name>
</gene>
<evidence type="ECO:0000313" key="2">
    <source>
        <dbReference type="EMBL" id="RRJ64988.1"/>
    </source>
</evidence>
<comment type="caution">
    <text evidence="2">The sequence shown here is derived from an EMBL/GenBank/DDBJ whole genome shotgun (WGS) entry which is preliminary data.</text>
</comment>
<dbReference type="InterPro" id="IPR013096">
    <property type="entry name" value="Cupin_2"/>
</dbReference>
<dbReference type="Pfam" id="PF07883">
    <property type="entry name" value="Cupin_2"/>
    <property type="match status" value="1"/>
</dbReference>
<organism evidence="2 3">
    <name type="scientific">Paenibacillus oralis</name>
    <dbReference type="NCBI Taxonomy" id="2490856"/>
    <lineage>
        <taxon>Bacteria</taxon>
        <taxon>Bacillati</taxon>
        <taxon>Bacillota</taxon>
        <taxon>Bacilli</taxon>
        <taxon>Bacillales</taxon>
        <taxon>Paenibacillaceae</taxon>
        <taxon>Paenibacillus</taxon>
    </lineage>
</organism>
<feature type="domain" description="Cupin type-2" evidence="1">
    <location>
        <begin position="42"/>
        <end position="105"/>
    </location>
</feature>
<name>A0A3P3U5X8_9BACL</name>
<dbReference type="AlphaFoldDB" id="A0A3P3U5X8"/>
<evidence type="ECO:0000313" key="3">
    <source>
        <dbReference type="Proteomes" id="UP000267017"/>
    </source>
</evidence>
<protein>
    <submittedName>
        <fullName evidence="2">Cupin domain-containing protein</fullName>
    </submittedName>
</protein>
<proteinExistence type="predicted"/>
<evidence type="ECO:0000259" key="1">
    <source>
        <dbReference type="Pfam" id="PF07883"/>
    </source>
</evidence>
<dbReference type="OrthoDB" id="9794183at2"/>
<reference evidence="2 3" key="1">
    <citation type="submission" date="2018-11" db="EMBL/GenBank/DDBJ databases">
        <title>Genome sequencing of Paenibacillus sp. KCOM 3021 (= ChDC PVNT-B20).</title>
        <authorList>
            <person name="Kook J.-K."/>
            <person name="Park S.-N."/>
            <person name="Lim Y.K."/>
        </authorList>
    </citation>
    <scope>NUCLEOTIDE SEQUENCE [LARGE SCALE GENOMIC DNA]</scope>
    <source>
        <strain evidence="2 3">KCOM 3021</strain>
    </source>
</reference>
<dbReference type="InterPro" id="IPR011051">
    <property type="entry name" value="RmlC_Cupin_sf"/>
</dbReference>
<sequence length="108" mass="12007">MGKETVMNLEPEKTFAVKELVQYRSQQINSRFFSYLGVDAVLFAFDNGESISSESSEVPKLLYIFEGQLEVAVDGKKLVLNEGDSVVISAQKKHALQAMGRCKFVQIG</sequence>
<dbReference type="RefSeq" id="WP_128632788.1">
    <property type="nucleotide sequence ID" value="NZ_RRCN01000001.1"/>
</dbReference>
<dbReference type="Proteomes" id="UP000267017">
    <property type="component" value="Unassembled WGS sequence"/>
</dbReference>
<accession>A0A3P3U5X8</accession>
<dbReference type="InterPro" id="IPR014710">
    <property type="entry name" value="RmlC-like_jellyroll"/>
</dbReference>
<keyword evidence="3" id="KW-1185">Reference proteome</keyword>